<comment type="caution">
    <text evidence="1">The sequence shown here is derived from an EMBL/GenBank/DDBJ whole genome shotgun (WGS) entry which is preliminary data.</text>
</comment>
<accession>A0A2G8R8E9</accession>
<reference evidence="1 2" key="1">
    <citation type="submission" date="2013-09" db="EMBL/GenBank/DDBJ databases">
        <title>Genome sequencing of Phaeobacter antarcticus sp. nov. SM1211.</title>
        <authorList>
            <person name="Zhang X.-Y."/>
            <person name="Liu C."/>
            <person name="Chen X.-L."/>
            <person name="Xie B.-B."/>
            <person name="Qin Q.-L."/>
            <person name="Rong J.-C."/>
            <person name="Zhang Y.-Z."/>
        </authorList>
    </citation>
    <scope>NUCLEOTIDE SEQUENCE [LARGE SCALE GENOMIC DNA]</scope>
    <source>
        <strain evidence="1 2">SM1211</strain>
    </source>
</reference>
<evidence type="ECO:0000313" key="1">
    <source>
        <dbReference type="EMBL" id="PIL17817.1"/>
    </source>
</evidence>
<gene>
    <name evidence="1" type="ORF">P775_22970</name>
</gene>
<proteinExistence type="predicted"/>
<dbReference type="EMBL" id="AWWI01000154">
    <property type="protein sequence ID" value="PIL17817.1"/>
    <property type="molecule type" value="Genomic_DNA"/>
</dbReference>
<sequence>MRAFVGREKGERDVRHTDLWPARHSGFALSRAWHAPE</sequence>
<keyword evidence="2" id="KW-1185">Reference proteome</keyword>
<protein>
    <submittedName>
        <fullName evidence="1">Uncharacterized protein</fullName>
    </submittedName>
</protein>
<organism evidence="1 2">
    <name type="scientific">Puniceibacterium antarcticum</name>
    <dbReference type="NCBI Taxonomy" id="1206336"/>
    <lineage>
        <taxon>Bacteria</taxon>
        <taxon>Pseudomonadati</taxon>
        <taxon>Pseudomonadota</taxon>
        <taxon>Alphaproteobacteria</taxon>
        <taxon>Rhodobacterales</taxon>
        <taxon>Paracoccaceae</taxon>
        <taxon>Puniceibacterium</taxon>
    </lineage>
</organism>
<name>A0A2G8R8E9_9RHOB</name>
<dbReference type="AlphaFoldDB" id="A0A2G8R8E9"/>
<evidence type="ECO:0000313" key="2">
    <source>
        <dbReference type="Proteomes" id="UP000231259"/>
    </source>
</evidence>
<dbReference type="Proteomes" id="UP000231259">
    <property type="component" value="Unassembled WGS sequence"/>
</dbReference>